<dbReference type="RefSeq" id="WP_088219492.1">
    <property type="nucleotide sequence ID" value="NZ_AP024590.1"/>
</dbReference>
<dbReference type="AlphaFoldDB" id="A0AA86IPV2"/>
<reference evidence="1" key="1">
    <citation type="submission" date="2021-04" db="EMBL/GenBank/DDBJ databases">
        <title>Difference and commonality of drug resistance evolution in various bacteria. and drug sensitivity profiles.</title>
        <authorList>
            <person name="Maeda T."/>
            <person name="Shibai A."/>
            <person name="Kawada K."/>
            <person name="Kotani H."/>
            <person name="Tarusawa Y."/>
            <person name="Tanabe K."/>
            <person name="Furusawa C."/>
        </authorList>
    </citation>
    <scope>NUCLEOTIDE SEQUENCE</scope>
    <source>
        <strain evidence="1">JCM 8580</strain>
    </source>
</reference>
<evidence type="ECO:0000313" key="1">
    <source>
        <dbReference type="EMBL" id="BCU55310.1"/>
    </source>
</evidence>
<protein>
    <recommendedName>
        <fullName evidence="3">Tail fiber assembly protein</fullName>
    </recommendedName>
</protein>
<evidence type="ECO:0000313" key="2">
    <source>
        <dbReference type="Proteomes" id="UP000682928"/>
    </source>
</evidence>
<organism evidence="1 2">
    <name type="scientific">Enterobacter kobei</name>
    <dbReference type="NCBI Taxonomy" id="208224"/>
    <lineage>
        <taxon>Bacteria</taxon>
        <taxon>Pseudomonadati</taxon>
        <taxon>Pseudomonadota</taxon>
        <taxon>Gammaproteobacteria</taxon>
        <taxon>Enterobacterales</taxon>
        <taxon>Enterobacteriaceae</taxon>
        <taxon>Enterobacter</taxon>
        <taxon>Enterobacter cloacae complex</taxon>
    </lineage>
</organism>
<dbReference type="Pfam" id="PF02413">
    <property type="entry name" value="Caudo_TAP"/>
    <property type="match status" value="1"/>
</dbReference>
<evidence type="ECO:0008006" key="3">
    <source>
        <dbReference type="Google" id="ProtNLM"/>
    </source>
</evidence>
<proteinExistence type="predicted"/>
<dbReference type="EMBL" id="AP024590">
    <property type="protein sequence ID" value="BCU55310.1"/>
    <property type="molecule type" value="Genomic_DNA"/>
</dbReference>
<gene>
    <name evidence="1" type="primary">yfdK_2</name>
    <name evidence="1" type="ORF">ENKO_19040</name>
</gene>
<dbReference type="Proteomes" id="UP000682928">
    <property type="component" value="Chromosome"/>
</dbReference>
<accession>A0AA86IPV2</accession>
<name>A0AA86IPV2_9ENTR</name>
<sequence>MNTYKYDPITNAFYPYSMKDSYIATGSWPDDGVDVTEDIYNEFSNQPPTGKVRITDDNGMPDWGDVPPLTHEELIQQAATKKQQLIEQANDYMGRKQWPGKAAIGRLKGDELNQYNLWLDYLDELDAVITADPLEIMWPVSPGG</sequence>
<dbReference type="InterPro" id="IPR003458">
    <property type="entry name" value="Phage_T4_Gp38_tail_assem"/>
</dbReference>